<organism evidence="4 5">
    <name type="scientific">Kocuria rhizophila</name>
    <dbReference type="NCBI Taxonomy" id="72000"/>
    <lineage>
        <taxon>Bacteria</taxon>
        <taxon>Bacillati</taxon>
        <taxon>Actinomycetota</taxon>
        <taxon>Actinomycetes</taxon>
        <taxon>Micrococcales</taxon>
        <taxon>Micrococcaceae</taxon>
        <taxon>Kocuria</taxon>
    </lineage>
</organism>
<evidence type="ECO:0000313" key="5">
    <source>
        <dbReference type="Proteomes" id="UP000298017"/>
    </source>
</evidence>
<dbReference type="InterPro" id="IPR001647">
    <property type="entry name" value="HTH_TetR"/>
</dbReference>
<sequence>MDAPADDTPQGPPVDVRVAHTLNAVRTACLQLLEVQDARSITISQLCKKAAISRPTFYQHYSGLDDVYADIVKQELSHTAREFETFEGSGIEKPLERLIDFVHTHGMGNLATVGNRQLASRVRPIVELWLAERVARAAFDTGLDDLDPDQWLRTYFVAGGLMTVLRQQAADSPASAVGTEEMAHALQRTMRTVLRSSS</sequence>
<dbReference type="Proteomes" id="UP000298017">
    <property type="component" value="Unassembled WGS sequence"/>
</dbReference>
<dbReference type="PANTHER" id="PTHR43479:SF11">
    <property type="entry name" value="ACREF_ENVCD OPERON REPRESSOR-RELATED"/>
    <property type="match status" value="1"/>
</dbReference>
<dbReference type="InterPro" id="IPR050624">
    <property type="entry name" value="HTH-type_Tx_Regulator"/>
</dbReference>
<dbReference type="GeneID" id="93232248"/>
<keyword evidence="1 2" id="KW-0238">DNA-binding</keyword>
<reference evidence="4 5" key="1">
    <citation type="submission" date="2019-03" db="EMBL/GenBank/DDBJ databases">
        <title>Genome Sequencing and Assembly of Various Microbes Isolated from Alder Root Nodule.</title>
        <authorList>
            <person name="Swanson E."/>
            <person name="Sevigny J.L."/>
            <person name="Pesce C."/>
            <person name="Davis I."/>
            <person name="Kleiner V."/>
            <person name="Tisa L."/>
        </authorList>
    </citation>
    <scope>NUCLEOTIDE SEQUENCE [LARGE SCALE GENOMIC DNA]</scope>
    <source>
        <strain evidence="4 5">4R-31</strain>
    </source>
</reference>
<dbReference type="EMBL" id="SPNK01000012">
    <property type="protein sequence ID" value="TFH99848.1"/>
    <property type="molecule type" value="Genomic_DNA"/>
</dbReference>
<feature type="DNA-binding region" description="H-T-H motif" evidence="2">
    <location>
        <begin position="42"/>
        <end position="61"/>
    </location>
</feature>
<dbReference type="AlphaFoldDB" id="A0AAX2SCG2"/>
<evidence type="ECO:0000256" key="2">
    <source>
        <dbReference type="PROSITE-ProRule" id="PRU00335"/>
    </source>
</evidence>
<proteinExistence type="predicted"/>
<dbReference type="PROSITE" id="PS50977">
    <property type="entry name" value="HTH_TETR_2"/>
    <property type="match status" value="1"/>
</dbReference>
<evidence type="ECO:0000313" key="4">
    <source>
        <dbReference type="EMBL" id="TFH99848.1"/>
    </source>
</evidence>
<feature type="domain" description="HTH tetR-type" evidence="3">
    <location>
        <begin position="19"/>
        <end position="79"/>
    </location>
</feature>
<dbReference type="SUPFAM" id="SSF46689">
    <property type="entry name" value="Homeodomain-like"/>
    <property type="match status" value="1"/>
</dbReference>
<comment type="caution">
    <text evidence="4">The sequence shown here is derived from an EMBL/GenBank/DDBJ whole genome shotgun (WGS) entry which is preliminary data.</text>
</comment>
<evidence type="ECO:0000256" key="1">
    <source>
        <dbReference type="ARBA" id="ARBA00023125"/>
    </source>
</evidence>
<name>A0AAX2SCG2_KOCRH</name>
<keyword evidence="5" id="KW-1185">Reference proteome</keyword>
<dbReference type="Gene3D" id="1.10.357.10">
    <property type="entry name" value="Tetracycline Repressor, domain 2"/>
    <property type="match status" value="1"/>
</dbReference>
<evidence type="ECO:0000259" key="3">
    <source>
        <dbReference type="PROSITE" id="PS50977"/>
    </source>
</evidence>
<gene>
    <name evidence="4" type="ORF">E4P33_09920</name>
</gene>
<dbReference type="InterPro" id="IPR009057">
    <property type="entry name" value="Homeodomain-like_sf"/>
</dbReference>
<protein>
    <submittedName>
        <fullName evidence="4">TetR/AcrR family transcriptional regulator</fullName>
    </submittedName>
</protein>
<dbReference type="GO" id="GO:0003677">
    <property type="term" value="F:DNA binding"/>
    <property type="evidence" value="ECO:0007669"/>
    <property type="project" value="UniProtKB-UniRule"/>
</dbReference>
<accession>A0AAX2SCG2</accession>
<dbReference type="PANTHER" id="PTHR43479">
    <property type="entry name" value="ACREF/ENVCD OPERON REPRESSOR-RELATED"/>
    <property type="match status" value="1"/>
</dbReference>
<dbReference type="RefSeq" id="WP_019309745.1">
    <property type="nucleotide sequence ID" value="NZ_CAJFZU010000007.1"/>
</dbReference>